<name>A0A9D3WII1_9ROSI</name>
<dbReference type="AlphaFoldDB" id="A0A9D3WII1"/>
<accession>A0A9D3WII1</accession>
<evidence type="ECO:0000313" key="2">
    <source>
        <dbReference type="EMBL" id="KAH1129760.1"/>
    </source>
</evidence>
<dbReference type="EMBL" id="JAIQCV010000001">
    <property type="protein sequence ID" value="KAH1129760.1"/>
    <property type="molecule type" value="Genomic_DNA"/>
</dbReference>
<evidence type="ECO:0000313" key="3">
    <source>
        <dbReference type="Proteomes" id="UP000828251"/>
    </source>
</evidence>
<sequence>MKDSRPIALCNVQYKIVAKTKQVYSWLDESFAIETGKEAVIKAVAQSLSTFYMSVFLILLNTYDTLQKMMKSIGGVQSNHLSQFQEYGPWLKLWSGHVPPKVKDFVWPCMKNYVSTKARLHGKDLNVDNMYPRSVAVEPLDHVLILCSTGQAVWQLIRGMQLTVSLQ</sequence>
<dbReference type="Proteomes" id="UP000828251">
    <property type="component" value="Unassembled WGS sequence"/>
</dbReference>
<dbReference type="Pfam" id="PF13966">
    <property type="entry name" value="zf-RVT"/>
    <property type="match status" value="1"/>
</dbReference>
<comment type="caution">
    <text evidence="2">The sequence shown here is derived from an EMBL/GenBank/DDBJ whole genome shotgun (WGS) entry which is preliminary data.</text>
</comment>
<gene>
    <name evidence="2" type="ORF">J1N35_001138</name>
</gene>
<reference evidence="2 3" key="1">
    <citation type="journal article" date="2021" name="Plant Biotechnol. J.">
        <title>Multi-omics assisted identification of the key and species-specific regulatory components of drought-tolerant mechanisms in Gossypium stocksii.</title>
        <authorList>
            <person name="Yu D."/>
            <person name="Ke L."/>
            <person name="Zhang D."/>
            <person name="Wu Y."/>
            <person name="Sun Y."/>
            <person name="Mei J."/>
            <person name="Sun J."/>
            <person name="Sun Y."/>
        </authorList>
    </citation>
    <scope>NUCLEOTIDE SEQUENCE [LARGE SCALE GENOMIC DNA]</scope>
    <source>
        <strain evidence="3">cv. E1</strain>
        <tissue evidence="2">Leaf</tissue>
    </source>
</reference>
<evidence type="ECO:0000259" key="1">
    <source>
        <dbReference type="Pfam" id="PF13966"/>
    </source>
</evidence>
<keyword evidence="3" id="KW-1185">Reference proteome</keyword>
<dbReference type="OrthoDB" id="1002706at2759"/>
<feature type="domain" description="Reverse transcriptase zinc-binding" evidence="1">
    <location>
        <begin position="88"/>
        <end position="154"/>
    </location>
</feature>
<proteinExistence type="predicted"/>
<organism evidence="2 3">
    <name type="scientific">Gossypium stocksii</name>
    <dbReference type="NCBI Taxonomy" id="47602"/>
    <lineage>
        <taxon>Eukaryota</taxon>
        <taxon>Viridiplantae</taxon>
        <taxon>Streptophyta</taxon>
        <taxon>Embryophyta</taxon>
        <taxon>Tracheophyta</taxon>
        <taxon>Spermatophyta</taxon>
        <taxon>Magnoliopsida</taxon>
        <taxon>eudicotyledons</taxon>
        <taxon>Gunneridae</taxon>
        <taxon>Pentapetalae</taxon>
        <taxon>rosids</taxon>
        <taxon>malvids</taxon>
        <taxon>Malvales</taxon>
        <taxon>Malvaceae</taxon>
        <taxon>Malvoideae</taxon>
        <taxon>Gossypium</taxon>
    </lineage>
</organism>
<protein>
    <recommendedName>
        <fullName evidence="1">Reverse transcriptase zinc-binding domain-containing protein</fullName>
    </recommendedName>
</protein>
<dbReference type="InterPro" id="IPR026960">
    <property type="entry name" value="RVT-Znf"/>
</dbReference>